<gene>
    <name evidence="6" type="ORF">F5X68DRAFT_241865</name>
</gene>
<keyword evidence="3" id="KW-0862">Zinc</keyword>
<reference evidence="6" key="1">
    <citation type="journal article" date="2021" name="Nat. Commun.">
        <title>Genetic determinants of endophytism in the Arabidopsis root mycobiome.</title>
        <authorList>
            <person name="Mesny F."/>
            <person name="Miyauchi S."/>
            <person name="Thiergart T."/>
            <person name="Pickel B."/>
            <person name="Atanasova L."/>
            <person name="Karlsson M."/>
            <person name="Huettel B."/>
            <person name="Barry K.W."/>
            <person name="Haridas S."/>
            <person name="Chen C."/>
            <person name="Bauer D."/>
            <person name="Andreopoulos W."/>
            <person name="Pangilinan J."/>
            <person name="LaButti K."/>
            <person name="Riley R."/>
            <person name="Lipzen A."/>
            <person name="Clum A."/>
            <person name="Drula E."/>
            <person name="Henrissat B."/>
            <person name="Kohler A."/>
            <person name="Grigoriev I.V."/>
            <person name="Martin F.M."/>
            <person name="Hacquard S."/>
        </authorList>
    </citation>
    <scope>NUCLEOTIDE SEQUENCE</scope>
    <source>
        <strain evidence="6">MPI-SDFR-AT-0117</strain>
    </source>
</reference>
<evidence type="ECO:0000256" key="3">
    <source>
        <dbReference type="ARBA" id="ARBA00022833"/>
    </source>
</evidence>
<dbReference type="EMBL" id="JAGSXJ010000016">
    <property type="protein sequence ID" value="KAH6684885.1"/>
    <property type="molecule type" value="Genomic_DNA"/>
</dbReference>
<accession>A0A9P8V8A3</accession>
<keyword evidence="7" id="KW-1185">Reference proteome</keyword>
<dbReference type="PROSITE" id="PS50135">
    <property type="entry name" value="ZF_ZZ_2"/>
    <property type="match status" value="1"/>
</dbReference>
<evidence type="ECO:0000256" key="4">
    <source>
        <dbReference type="PROSITE-ProRule" id="PRU00228"/>
    </source>
</evidence>
<feature type="domain" description="ZZ-type" evidence="5">
    <location>
        <begin position="193"/>
        <end position="245"/>
    </location>
</feature>
<protein>
    <recommendedName>
        <fullName evidence="5">ZZ-type domain-containing protein</fullName>
    </recommendedName>
</protein>
<dbReference type="CDD" id="cd02249">
    <property type="entry name" value="ZZ"/>
    <property type="match status" value="1"/>
</dbReference>
<keyword evidence="1" id="KW-0479">Metal-binding</keyword>
<keyword evidence="2 4" id="KW-0863">Zinc-finger</keyword>
<evidence type="ECO:0000256" key="1">
    <source>
        <dbReference type="ARBA" id="ARBA00022723"/>
    </source>
</evidence>
<dbReference type="Proteomes" id="UP000770015">
    <property type="component" value="Unassembled WGS sequence"/>
</dbReference>
<dbReference type="Gene3D" id="3.30.60.90">
    <property type="match status" value="1"/>
</dbReference>
<dbReference type="Pfam" id="PF00569">
    <property type="entry name" value="ZZ"/>
    <property type="match status" value="1"/>
</dbReference>
<organism evidence="6 7">
    <name type="scientific">Plectosphaerella plurivora</name>
    <dbReference type="NCBI Taxonomy" id="936078"/>
    <lineage>
        <taxon>Eukaryota</taxon>
        <taxon>Fungi</taxon>
        <taxon>Dikarya</taxon>
        <taxon>Ascomycota</taxon>
        <taxon>Pezizomycotina</taxon>
        <taxon>Sordariomycetes</taxon>
        <taxon>Hypocreomycetidae</taxon>
        <taxon>Glomerellales</taxon>
        <taxon>Plectosphaerellaceae</taxon>
        <taxon>Plectosphaerella</taxon>
    </lineage>
</organism>
<dbReference type="OrthoDB" id="2898509at2759"/>
<dbReference type="SMART" id="SM00291">
    <property type="entry name" value="ZnF_ZZ"/>
    <property type="match status" value="1"/>
</dbReference>
<dbReference type="SUPFAM" id="SSF57850">
    <property type="entry name" value="RING/U-box"/>
    <property type="match status" value="1"/>
</dbReference>
<dbReference type="AlphaFoldDB" id="A0A9P8V8A3"/>
<dbReference type="InterPro" id="IPR000433">
    <property type="entry name" value="Znf_ZZ"/>
</dbReference>
<evidence type="ECO:0000313" key="6">
    <source>
        <dbReference type="EMBL" id="KAH6684885.1"/>
    </source>
</evidence>
<evidence type="ECO:0000259" key="5">
    <source>
        <dbReference type="PROSITE" id="PS50135"/>
    </source>
</evidence>
<sequence>MAISDFFSFDEDEYRYRISSYATSHLKRQEVVKLRQCAAAGCTIGTSLVAAPATGGVSFVVTCIGARQFDVAERKLRLIQEELESRIIILHEPRVRDVLLPIILTSVVGGGAGIGVEHLVTDITTTGIDAPLARGTAVSEDEEDGYDDRAIDVSRDFAVGEAAAALAAPVASLFVGDVIEAPIVSCLRAKGALWEVLCDHCARSIKGGMYWHCSRCGDFDLCQTCYLGGKNCKNNTHTLITNALD</sequence>
<evidence type="ECO:0000256" key="2">
    <source>
        <dbReference type="ARBA" id="ARBA00022771"/>
    </source>
</evidence>
<proteinExistence type="predicted"/>
<comment type="caution">
    <text evidence="6">The sequence shown here is derived from an EMBL/GenBank/DDBJ whole genome shotgun (WGS) entry which is preliminary data.</text>
</comment>
<dbReference type="InterPro" id="IPR043145">
    <property type="entry name" value="Znf_ZZ_sf"/>
</dbReference>
<evidence type="ECO:0000313" key="7">
    <source>
        <dbReference type="Proteomes" id="UP000770015"/>
    </source>
</evidence>
<dbReference type="GO" id="GO:0008270">
    <property type="term" value="F:zinc ion binding"/>
    <property type="evidence" value="ECO:0007669"/>
    <property type="project" value="UniProtKB-KW"/>
</dbReference>
<name>A0A9P8V8A3_9PEZI</name>